<keyword evidence="5 9" id="KW-0812">Transmembrane</keyword>
<evidence type="ECO:0000256" key="3">
    <source>
        <dbReference type="ARBA" id="ARBA00022475"/>
    </source>
</evidence>
<evidence type="ECO:0000256" key="6">
    <source>
        <dbReference type="ARBA" id="ARBA00022989"/>
    </source>
</evidence>
<keyword evidence="7 9" id="KW-0472">Membrane</keyword>
<proteinExistence type="predicted"/>
<comment type="subcellular location">
    <subcellularLocation>
        <location evidence="1">Cell membrane</location>
        <topology evidence="1">Multi-pass membrane protein</topology>
    </subcellularLocation>
</comment>
<evidence type="ECO:0000256" key="9">
    <source>
        <dbReference type="SAM" id="Phobius"/>
    </source>
</evidence>
<feature type="transmembrane region" description="Helical" evidence="9">
    <location>
        <begin position="16"/>
        <end position="33"/>
    </location>
</feature>
<keyword evidence="4" id="KW-0997">Cell inner membrane</keyword>
<evidence type="ECO:0000256" key="7">
    <source>
        <dbReference type="ARBA" id="ARBA00023136"/>
    </source>
</evidence>
<keyword evidence="3" id="KW-1003">Cell membrane</keyword>
<evidence type="ECO:0000256" key="2">
    <source>
        <dbReference type="ARBA" id="ARBA00022448"/>
    </source>
</evidence>
<feature type="transmembrane region" description="Helical" evidence="9">
    <location>
        <begin position="96"/>
        <end position="120"/>
    </location>
</feature>
<gene>
    <name evidence="10" type="ORF">E7512_02940</name>
</gene>
<dbReference type="EMBL" id="SVNY01000001">
    <property type="protein sequence ID" value="MBE6832531.1"/>
    <property type="molecule type" value="Genomic_DNA"/>
</dbReference>
<feature type="transmembrane region" description="Helical" evidence="9">
    <location>
        <begin position="127"/>
        <end position="148"/>
    </location>
</feature>
<feature type="transmembrane region" description="Helical" evidence="9">
    <location>
        <begin position="72"/>
        <end position="90"/>
    </location>
</feature>
<comment type="caution">
    <text evidence="10">The sequence shown here is derived from an EMBL/GenBank/DDBJ whole genome shotgun (WGS) entry which is preliminary data.</text>
</comment>
<dbReference type="PANTHER" id="PTHR32196:SF71">
    <property type="entry name" value="AUTOINDUCER 2 IMPORT SYSTEM PERMEASE PROTEIN LSRD"/>
    <property type="match status" value="1"/>
</dbReference>
<dbReference type="PANTHER" id="PTHR32196">
    <property type="entry name" value="ABC TRANSPORTER PERMEASE PROTEIN YPHD-RELATED-RELATED"/>
    <property type="match status" value="1"/>
</dbReference>
<feature type="transmembrane region" description="Helical" evidence="9">
    <location>
        <begin position="277"/>
        <end position="298"/>
    </location>
</feature>
<keyword evidence="6 9" id="KW-1133">Transmembrane helix</keyword>
<accession>A0A928Q352</accession>
<dbReference type="Pfam" id="PF02653">
    <property type="entry name" value="BPD_transp_2"/>
    <property type="match status" value="1"/>
</dbReference>
<dbReference type="Proteomes" id="UP000754750">
    <property type="component" value="Unassembled WGS sequence"/>
</dbReference>
<evidence type="ECO:0000256" key="8">
    <source>
        <dbReference type="ARBA" id="ARBA00039381"/>
    </source>
</evidence>
<dbReference type="RefSeq" id="WP_020074138.1">
    <property type="nucleotide sequence ID" value="NZ_JBKWRC010000005.1"/>
</dbReference>
<feature type="transmembrane region" description="Helical" evidence="9">
    <location>
        <begin position="39"/>
        <end position="65"/>
    </location>
</feature>
<evidence type="ECO:0000313" key="11">
    <source>
        <dbReference type="Proteomes" id="UP000754750"/>
    </source>
</evidence>
<dbReference type="CDD" id="cd06579">
    <property type="entry name" value="TM_PBP1_transp_AraH_like"/>
    <property type="match status" value="1"/>
</dbReference>
<evidence type="ECO:0000313" key="10">
    <source>
        <dbReference type="EMBL" id="MBE6832531.1"/>
    </source>
</evidence>
<feature type="transmembrane region" description="Helical" evidence="9">
    <location>
        <begin position="168"/>
        <end position="192"/>
    </location>
</feature>
<evidence type="ECO:0000256" key="1">
    <source>
        <dbReference type="ARBA" id="ARBA00004651"/>
    </source>
</evidence>
<dbReference type="GO" id="GO:0005886">
    <property type="term" value="C:plasma membrane"/>
    <property type="evidence" value="ECO:0007669"/>
    <property type="project" value="UniProtKB-SubCell"/>
</dbReference>
<evidence type="ECO:0000256" key="4">
    <source>
        <dbReference type="ARBA" id="ARBA00022519"/>
    </source>
</evidence>
<organism evidence="10 11">
    <name type="scientific">Faecalispora sporosphaeroides</name>
    <dbReference type="NCBI Taxonomy" id="1549"/>
    <lineage>
        <taxon>Bacteria</taxon>
        <taxon>Bacillati</taxon>
        <taxon>Bacillota</taxon>
        <taxon>Clostridia</taxon>
        <taxon>Eubacteriales</taxon>
        <taxon>Oscillospiraceae</taxon>
        <taxon>Faecalispora</taxon>
    </lineage>
</organism>
<feature type="transmembrane region" description="Helical" evidence="9">
    <location>
        <begin position="304"/>
        <end position="322"/>
    </location>
</feature>
<dbReference type="GO" id="GO:0022857">
    <property type="term" value="F:transmembrane transporter activity"/>
    <property type="evidence" value="ECO:0007669"/>
    <property type="project" value="InterPro"/>
</dbReference>
<feature type="transmembrane region" description="Helical" evidence="9">
    <location>
        <begin position="220"/>
        <end position="245"/>
    </location>
</feature>
<name>A0A928Q352_9FIRM</name>
<dbReference type="InterPro" id="IPR001851">
    <property type="entry name" value="ABC_transp_permease"/>
</dbReference>
<reference evidence="10" key="1">
    <citation type="submission" date="2019-04" db="EMBL/GenBank/DDBJ databases">
        <title>Evolution of Biomass-Degrading Anaerobic Consortia Revealed by Metagenomics.</title>
        <authorList>
            <person name="Peng X."/>
        </authorList>
    </citation>
    <scope>NUCLEOTIDE SEQUENCE</scope>
    <source>
        <strain evidence="10">SIG551</strain>
    </source>
</reference>
<sequence length="344" mass="36307">MKQSLFGRLGQKAKSWEFVLLLILILEFIIFGAKNPKFLLPNVLLGSVNDIISICIISLFVTFVMITGGIDIQVASIVGLTSIVVGVTWQDFGVNIWVACVIAIIAAALCGAISGFFVAYCGVQPMVVTLGGSFLYSGIALLISKLSATQSYKGISGFPEGFTQIASFKLFGVIPSQLLIFAGLTVIAYLLLHRSKYGRKVFLIGINPRAAEYSGLNSRLIILSTYVLSAISAAIAGIVLTSYLGTAKSDIGMTFTLPIITAVVLGGTLSTGGKGSVIGTALAALVIGILRFGLPLCFKINTQYLDIPVGLLLLIVITGRALSANPKVIKVMAGKFPRFSGLKS</sequence>
<keyword evidence="2" id="KW-0813">Transport</keyword>
<evidence type="ECO:0000256" key="5">
    <source>
        <dbReference type="ARBA" id="ARBA00022692"/>
    </source>
</evidence>
<dbReference type="AlphaFoldDB" id="A0A928Q352"/>
<feature type="transmembrane region" description="Helical" evidence="9">
    <location>
        <begin position="251"/>
        <end position="270"/>
    </location>
</feature>
<protein>
    <recommendedName>
        <fullName evidence="8">Autoinducer 2 import system permease protein LsrD</fullName>
    </recommendedName>
</protein>